<gene>
    <name evidence="2" type="ORF">QLX08_003411</name>
</gene>
<proteinExistence type="predicted"/>
<dbReference type="Proteomes" id="UP001432146">
    <property type="component" value="Unassembled WGS sequence"/>
</dbReference>
<feature type="compositionally biased region" description="Basic and acidic residues" evidence="1">
    <location>
        <begin position="58"/>
        <end position="68"/>
    </location>
</feature>
<dbReference type="EMBL" id="JAWNGG020000049">
    <property type="protein sequence ID" value="KAK9305631.1"/>
    <property type="molecule type" value="Genomic_DNA"/>
</dbReference>
<dbReference type="AlphaFoldDB" id="A0AAW1A6R8"/>
<protein>
    <submittedName>
        <fullName evidence="2">Uncharacterized protein</fullName>
    </submittedName>
</protein>
<name>A0AAW1A6R8_9HYME</name>
<sequence>MEAEEDEEGNGAHGSFSCQKQLKTVARLPVNLFPLAKMASRPGFLAVGQPSPKSTFEYGERSEPRDASIEGVAQLL</sequence>
<organism evidence="2 3">
    <name type="scientific">Tetragonisca angustula</name>
    <dbReference type="NCBI Taxonomy" id="166442"/>
    <lineage>
        <taxon>Eukaryota</taxon>
        <taxon>Metazoa</taxon>
        <taxon>Ecdysozoa</taxon>
        <taxon>Arthropoda</taxon>
        <taxon>Hexapoda</taxon>
        <taxon>Insecta</taxon>
        <taxon>Pterygota</taxon>
        <taxon>Neoptera</taxon>
        <taxon>Endopterygota</taxon>
        <taxon>Hymenoptera</taxon>
        <taxon>Apocrita</taxon>
        <taxon>Aculeata</taxon>
        <taxon>Apoidea</taxon>
        <taxon>Anthophila</taxon>
        <taxon>Apidae</taxon>
        <taxon>Tetragonisca</taxon>
    </lineage>
</organism>
<reference evidence="2 3" key="1">
    <citation type="submission" date="2024-05" db="EMBL/GenBank/DDBJ databases">
        <title>The nuclear and mitochondrial genome assemblies of Tetragonisca angustula (Apidae: Meliponini), a tiny yet remarkable pollinator in the Neotropics.</title>
        <authorList>
            <person name="Ferrari R."/>
            <person name="Ricardo P.C."/>
            <person name="Dias F.C."/>
            <person name="Araujo N.S."/>
            <person name="Soares D.O."/>
            <person name="Zhou Q.-S."/>
            <person name="Zhu C.-D."/>
            <person name="Coutinho L."/>
            <person name="Airas M.C."/>
            <person name="Batista T.M."/>
        </authorList>
    </citation>
    <scope>NUCLEOTIDE SEQUENCE [LARGE SCALE GENOMIC DNA]</scope>
    <source>
        <strain evidence="2">ASF017062</strain>
        <tissue evidence="2">Abdomen</tissue>
    </source>
</reference>
<evidence type="ECO:0000256" key="1">
    <source>
        <dbReference type="SAM" id="MobiDB-lite"/>
    </source>
</evidence>
<evidence type="ECO:0000313" key="2">
    <source>
        <dbReference type="EMBL" id="KAK9305631.1"/>
    </source>
</evidence>
<feature type="region of interest" description="Disordered" evidence="1">
    <location>
        <begin position="49"/>
        <end position="76"/>
    </location>
</feature>
<keyword evidence="3" id="KW-1185">Reference proteome</keyword>
<evidence type="ECO:0000313" key="3">
    <source>
        <dbReference type="Proteomes" id="UP001432146"/>
    </source>
</evidence>
<accession>A0AAW1A6R8</accession>
<comment type="caution">
    <text evidence="2">The sequence shown here is derived from an EMBL/GenBank/DDBJ whole genome shotgun (WGS) entry which is preliminary data.</text>
</comment>